<dbReference type="EMBL" id="HE806321">
    <property type="protein sequence ID" value="CCH61902.1"/>
    <property type="molecule type" value="Genomic_DNA"/>
</dbReference>
<accession>I2H6A0</accession>
<dbReference type="AlphaFoldDB" id="I2H6A0"/>
<dbReference type="Proteomes" id="UP000002866">
    <property type="component" value="Chromosome 6"/>
</dbReference>
<proteinExistence type="predicted"/>
<organism evidence="1 2">
    <name type="scientific">Henningerozyma blattae (strain ATCC 34711 / CBS 6284 / DSM 70876 / NBRC 10599 / NRRL Y-10934 / UCD 77-7)</name>
    <name type="common">Yeast</name>
    <name type="synonym">Tetrapisispora blattae</name>
    <dbReference type="NCBI Taxonomy" id="1071380"/>
    <lineage>
        <taxon>Eukaryota</taxon>
        <taxon>Fungi</taxon>
        <taxon>Dikarya</taxon>
        <taxon>Ascomycota</taxon>
        <taxon>Saccharomycotina</taxon>
        <taxon>Saccharomycetes</taxon>
        <taxon>Saccharomycetales</taxon>
        <taxon>Saccharomycetaceae</taxon>
        <taxon>Henningerozyma</taxon>
    </lineage>
</organism>
<keyword evidence="2" id="KW-1185">Reference proteome</keyword>
<name>I2H6A0_HENB6</name>
<protein>
    <recommendedName>
        <fullName evidence="3">Required for respiratory growth protein 1, mitochondrial</fullName>
    </recommendedName>
</protein>
<evidence type="ECO:0000313" key="2">
    <source>
        <dbReference type="Proteomes" id="UP000002866"/>
    </source>
</evidence>
<dbReference type="KEGG" id="tbl:TBLA_0F03650"/>
<dbReference type="RefSeq" id="XP_004181421.1">
    <property type="nucleotide sequence ID" value="XM_004181373.1"/>
</dbReference>
<reference evidence="1 2" key="1">
    <citation type="journal article" date="2011" name="Proc. Natl. Acad. Sci. U.S.A.">
        <title>Evolutionary erosion of yeast sex chromosomes by mating-type switching accidents.</title>
        <authorList>
            <person name="Gordon J.L."/>
            <person name="Armisen D."/>
            <person name="Proux-Wera E."/>
            <person name="Oheigeartaigh S.S."/>
            <person name="Byrne K.P."/>
            <person name="Wolfe K.H."/>
        </authorList>
    </citation>
    <scope>NUCLEOTIDE SEQUENCE [LARGE SCALE GENOMIC DNA]</scope>
    <source>
        <strain evidence="2">ATCC 34711 / CBS 6284 / DSM 70876 / NBRC 10599 / NRRL Y-10934 / UCD 77-7</strain>
    </source>
</reference>
<dbReference type="eggNOG" id="ENOG502RYGE">
    <property type="taxonomic scope" value="Eukaryota"/>
</dbReference>
<dbReference type="OMA" id="RIWFIRS"/>
<gene>
    <name evidence="1" type="primary">TBLA0F03650</name>
    <name evidence="1" type="ORF">TBLA_0F03650</name>
</gene>
<dbReference type="OrthoDB" id="4065996at2759"/>
<sequence length="382" mass="45681">MRSNFSQFQIHRQYILSLYRYSLRNIKCNCKSIQLRDKVFEKLRVTIHKNKNVKKGFPVYELIQKLITLNDDLKEKNVVKIWNQLQPVCDKTTVVMKKTEEVVQLVNKLHPKIISKKSTQTTDEVQKAKYLFDYIKYQQSKNKLPKHGLVNSEYKLKLLLPMALDYTSKFKINLSKKKYKKIKTPPTYLVHKKIGSNFIWFVRSIINKHSNQSKKLSSIIQQEIIKAQERLDAIKRIEDMKDWAILESRWEKLLTGTADTDWILTYDIVLDKLKSENIRDRLRFKNYMNKRILNNGIHEAYSKNPNVDVSRNLMKENIQAQKNSKNHFNKSQFDYYHDLSVKYYNFKMKHFYDFLENEVPKNIVYVKDLNLYNLSVKNGIHK</sequence>
<dbReference type="InParanoid" id="I2H6A0"/>
<dbReference type="FunCoup" id="I2H6A0">
    <property type="interactions" value="36"/>
</dbReference>
<dbReference type="HOGENOM" id="CLU_062256_0_0_1"/>
<evidence type="ECO:0000313" key="1">
    <source>
        <dbReference type="EMBL" id="CCH61902.1"/>
    </source>
</evidence>
<evidence type="ECO:0008006" key="3">
    <source>
        <dbReference type="Google" id="ProtNLM"/>
    </source>
</evidence>
<dbReference type="GeneID" id="14497011"/>